<evidence type="ECO:0000256" key="4">
    <source>
        <dbReference type="ARBA" id="ARBA00023326"/>
    </source>
</evidence>
<dbReference type="Pfam" id="PF00150">
    <property type="entry name" value="Cellulase"/>
    <property type="match status" value="1"/>
</dbReference>
<dbReference type="PROSITE" id="PS51257">
    <property type="entry name" value="PROKAR_LIPOPROTEIN"/>
    <property type="match status" value="1"/>
</dbReference>
<evidence type="ECO:0000259" key="5">
    <source>
        <dbReference type="Pfam" id="PF00150"/>
    </source>
</evidence>
<keyword evidence="3" id="KW-0326">Glycosidase</keyword>
<evidence type="ECO:0000256" key="1">
    <source>
        <dbReference type="ARBA" id="ARBA00022801"/>
    </source>
</evidence>
<dbReference type="Gene3D" id="3.20.20.80">
    <property type="entry name" value="Glycosidases"/>
    <property type="match status" value="1"/>
</dbReference>
<dbReference type="EMBL" id="HQ706038">
    <property type="protein sequence ID" value="ADX05705.1"/>
    <property type="molecule type" value="Genomic_DNA"/>
</dbReference>
<keyword evidence="4" id="KW-0624">Polysaccharide degradation</keyword>
<reference evidence="6" key="1">
    <citation type="journal article" date="2011" name="Science">
        <title>Metagenomic discovery of biomass-degrading genes and genomes from cow rumen.</title>
        <authorList>
            <person name="Hess M."/>
            <person name="Sczyrba A."/>
            <person name="Egan R."/>
            <person name="Kim T.W."/>
            <person name="Chokhawala H."/>
            <person name="Schroth G."/>
            <person name="Luo S."/>
            <person name="Clark D.S."/>
            <person name="Chen F."/>
            <person name="Zhang T."/>
            <person name="Mackie R.I."/>
            <person name="Pennacchio L.A."/>
            <person name="Tringe S.G."/>
            <person name="Visel A."/>
            <person name="Woyke T."/>
            <person name="Wang Z."/>
            <person name="Rubin E.M."/>
        </authorList>
    </citation>
    <scope>NUCLEOTIDE SEQUENCE</scope>
</reference>
<dbReference type="PANTHER" id="PTHR31297">
    <property type="entry name" value="GLUCAN ENDO-1,6-BETA-GLUCOSIDASE B"/>
    <property type="match status" value="1"/>
</dbReference>
<dbReference type="InterPro" id="IPR017853">
    <property type="entry name" value="GH"/>
</dbReference>
<name>E9NSL0_9ZZZZ</name>
<evidence type="ECO:0000256" key="2">
    <source>
        <dbReference type="ARBA" id="ARBA00023277"/>
    </source>
</evidence>
<dbReference type="SUPFAM" id="SSF51445">
    <property type="entry name" value="(Trans)glycosidases"/>
    <property type="match status" value="1"/>
</dbReference>
<sequence>MKRLNTIAALSLMVMGIMTGLTACNGNDPDDNTPQLTITVRSCSITEGAEYAASELKEVTISYSNVVVISSSANITLNDVPCTAKSGATTMTKVVITLPALEEGKTYTLKVPEGAIVSKDNPSISAPAYSVTFTTAKPIKNDATALTRRLGWGWNLGNHFDTNSGEDGSPSQWGYWDNAKPTQALYTNLKSAGVSTVRICVTWGNYQKSAPWTIDAKYIAEVRQNVEWAEAAGLNVILNMHHDEYWLKIKEAAADATVNDAIKERISATWTQIAEAFKDKGDFLLFESFNEVQDGGWGWGDNLHDGGKQYQTLNEWNQLAVDAIRATGDNNATRWIGIPGYATNPKFVLENGFVLPTDAAGRLMVSVHYYDPSTFTLTPENSDGKSEWGHTAAAGKYQEGSNEEHVVETFQKLQEKYIANNIPVYIGEYGCVMHTTDRANLFRNYYLEYVCRAAHTYQIPAIIWDNNVSGSGNEHHAYFNHSNGAYLNKAESLVQTMIRATTSDDAAYTLESVYNRAPK</sequence>
<accession>E9NSL0</accession>
<feature type="domain" description="Glycoside hydrolase family 5" evidence="5">
    <location>
        <begin position="170"/>
        <end position="468"/>
    </location>
</feature>
<evidence type="ECO:0000256" key="3">
    <source>
        <dbReference type="ARBA" id="ARBA00023295"/>
    </source>
</evidence>
<keyword evidence="2" id="KW-0119">Carbohydrate metabolism</keyword>
<proteinExistence type="predicted"/>
<dbReference type="InterPro" id="IPR001547">
    <property type="entry name" value="Glyco_hydro_5"/>
</dbReference>
<dbReference type="GO" id="GO:0008422">
    <property type="term" value="F:beta-glucosidase activity"/>
    <property type="evidence" value="ECO:0007669"/>
    <property type="project" value="TreeGrafter"/>
</dbReference>
<organism evidence="6">
    <name type="scientific">uncultured organism</name>
    <dbReference type="NCBI Taxonomy" id="155900"/>
    <lineage>
        <taxon>unclassified sequences</taxon>
        <taxon>environmental samples</taxon>
    </lineage>
</organism>
<dbReference type="GO" id="GO:0009251">
    <property type="term" value="P:glucan catabolic process"/>
    <property type="evidence" value="ECO:0007669"/>
    <property type="project" value="TreeGrafter"/>
</dbReference>
<dbReference type="PANTHER" id="PTHR31297:SF41">
    <property type="entry name" value="ENDOGLUCANASE, PUTATIVE (AFU_ORTHOLOGUE AFUA_5G01830)-RELATED"/>
    <property type="match status" value="1"/>
</dbReference>
<protein>
    <submittedName>
        <fullName evidence="6">Putative carbohydrate-active enzyme</fullName>
    </submittedName>
</protein>
<gene>
    <name evidence="6" type="ORF">SARM_0034</name>
</gene>
<evidence type="ECO:0000313" key="6">
    <source>
        <dbReference type="EMBL" id="ADX05705.1"/>
    </source>
</evidence>
<keyword evidence="1" id="KW-0378">Hydrolase</keyword>
<dbReference type="GO" id="GO:0005576">
    <property type="term" value="C:extracellular region"/>
    <property type="evidence" value="ECO:0007669"/>
    <property type="project" value="TreeGrafter"/>
</dbReference>
<dbReference type="InterPro" id="IPR050386">
    <property type="entry name" value="Glycosyl_hydrolase_5"/>
</dbReference>
<dbReference type="AlphaFoldDB" id="E9NSL0"/>